<dbReference type="AlphaFoldDB" id="A0A0C9W287"/>
<dbReference type="HOGENOM" id="CLU_013426_0_0_1"/>
<keyword evidence="2" id="KW-1185">Reference proteome</keyword>
<dbReference type="EMBL" id="KN839844">
    <property type="protein sequence ID" value="KIJ65080.1"/>
    <property type="molecule type" value="Genomic_DNA"/>
</dbReference>
<dbReference type="Proteomes" id="UP000053820">
    <property type="component" value="Unassembled WGS sequence"/>
</dbReference>
<accession>A0A0C9W287</accession>
<dbReference type="OrthoDB" id="3269403at2759"/>
<proteinExistence type="predicted"/>
<feature type="non-terminal residue" evidence="1">
    <location>
        <position position="1"/>
    </location>
</feature>
<organism evidence="1 2">
    <name type="scientific">Hydnomerulius pinastri MD-312</name>
    <dbReference type="NCBI Taxonomy" id="994086"/>
    <lineage>
        <taxon>Eukaryota</taxon>
        <taxon>Fungi</taxon>
        <taxon>Dikarya</taxon>
        <taxon>Basidiomycota</taxon>
        <taxon>Agaricomycotina</taxon>
        <taxon>Agaricomycetes</taxon>
        <taxon>Agaricomycetidae</taxon>
        <taxon>Boletales</taxon>
        <taxon>Boletales incertae sedis</taxon>
        <taxon>Leucogyrophana</taxon>
    </lineage>
</organism>
<reference evidence="1 2" key="1">
    <citation type="submission" date="2014-04" db="EMBL/GenBank/DDBJ databases">
        <title>Evolutionary Origins and Diversification of the Mycorrhizal Mutualists.</title>
        <authorList>
            <consortium name="DOE Joint Genome Institute"/>
            <consortium name="Mycorrhizal Genomics Consortium"/>
            <person name="Kohler A."/>
            <person name="Kuo A."/>
            <person name="Nagy L.G."/>
            <person name="Floudas D."/>
            <person name="Copeland A."/>
            <person name="Barry K.W."/>
            <person name="Cichocki N."/>
            <person name="Veneault-Fourrey C."/>
            <person name="LaButti K."/>
            <person name="Lindquist E.A."/>
            <person name="Lipzen A."/>
            <person name="Lundell T."/>
            <person name="Morin E."/>
            <person name="Murat C."/>
            <person name="Riley R."/>
            <person name="Ohm R."/>
            <person name="Sun H."/>
            <person name="Tunlid A."/>
            <person name="Henrissat B."/>
            <person name="Grigoriev I.V."/>
            <person name="Hibbett D.S."/>
            <person name="Martin F."/>
        </authorList>
    </citation>
    <scope>NUCLEOTIDE SEQUENCE [LARGE SCALE GENOMIC DNA]</scope>
    <source>
        <strain evidence="1 2">MD-312</strain>
    </source>
</reference>
<gene>
    <name evidence="1" type="ORF">HYDPIDRAFT_27808</name>
</gene>
<evidence type="ECO:0000313" key="2">
    <source>
        <dbReference type="Proteomes" id="UP000053820"/>
    </source>
</evidence>
<sequence>DFILGEVRRLFKEKLGISQDIDFITHEPATAEDVHAYEYEDGPGPDWNSLAFDLAHNHSSLWNAPILELLLQELQERCEEKNWAVKKTDNYIRELLKERYKRLRTTWRNAQPKLTTRGSLETPVQIETRLIEERTQAGKESRQATRRRNKYHRRIVVLDHVVALKSEVPEDDLPSWKWLQSLIKTLGEHGMSSEESGVENRVESILRVKNIEWRRNIDRELEIVDLQRVLDVDIFSPQGSRPLTRRRGPDNPTSSRAVVKGLPLAMYDGAWIAQLTERQMESLEVSRETFRWMKVVAA</sequence>
<name>A0A0C9W287_9AGAM</name>
<protein>
    <submittedName>
        <fullName evidence="1">Uncharacterized protein</fullName>
    </submittedName>
</protein>
<evidence type="ECO:0000313" key="1">
    <source>
        <dbReference type="EMBL" id="KIJ65080.1"/>
    </source>
</evidence>